<dbReference type="Proteomes" id="UP001234581">
    <property type="component" value="Unassembled WGS sequence"/>
</dbReference>
<dbReference type="EMBL" id="JARTCD010000009">
    <property type="protein sequence ID" value="KAJ8661162.1"/>
    <property type="molecule type" value="Genomic_DNA"/>
</dbReference>
<dbReference type="AlphaFoldDB" id="A0AAD7Y2K9"/>
<evidence type="ECO:0000313" key="1">
    <source>
        <dbReference type="EMBL" id="KAJ8661162.1"/>
    </source>
</evidence>
<protein>
    <submittedName>
        <fullName evidence="1">Uncharacterized protein</fullName>
    </submittedName>
</protein>
<sequence length="103" mass="11909">MHALYGSNLIPRVFILITHHHSSTNISYYGIFYGRSSPHWVVLLIVCPTLSLKTRERQVKLQCMTMEAHRRWVKGLNSLLNQASSLLVIFFKTILSYDSKVEC</sequence>
<evidence type="ECO:0000313" key="2">
    <source>
        <dbReference type="Proteomes" id="UP001234581"/>
    </source>
</evidence>
<accession>A0AAD7Y2K9</accession>
<keyword evidence="2" id="KW-1185">Reference proteome</keyword>
<dbReference type="RefSeq" id="XP_058346075.1">
    <property type="nucleotide sequence ID" value="XM_058482986.1"/>
</dbReference>
<dbReference type="GeneID" id="83210323"/>
<proteinExistence type="predicted"/>
<reference evidence="1 2" key="1">
    <citation type="submission" date="2023-03" db="EMBL/GenBank/DDBJ databases">
        <title>Genome sequence of Lichtheimia ornata CBS 291.66.</title>
        <authorList>
            <person name="Mohabir J.T."/>
            <person name="Shea T.P."/>
            <person name="Kurbessoian T."/>
            <person name="Berby B."/>
            <person name="Fontaine J."/>
            <person name="Livny J."/>
            <person name="Gnirke A."/>
            <person name="Stajich J.E."/>
            <person name="Cuomo C.A."/>
        </authorList>
    </citation>
    <scope>NUCLEOTIDE SEQUENCE [LARGE SCALE GENOMIC DNA]</scope>
    <source>
        <strain evidence="1">CBS 291.66</strain>
    </source>
</reference>
<gene>
    <name evidence="1" type="ORF">O0I10_002909</name>
</gene>
<organism evidence="1 2">
    <name type="scientific">Lichtheimia ornata</name>
    <dbReference type="NCBI Taxonomy" id="688661"/>
    <lineage>
        <taxon>Eukaryota</taxon>
        <taxon>Fungi</taxon>
        <taxon>Fungi incertae sedis</taxon>
        <taxon>Mucoromycota</taxon>
        <taxon>Mucoromycotina</taxon>
        <taxon>Mucoromycetes</taxon>
        <taxon>Mucorales</taxon>
        <taxon>Lichtheimiaceae</taxon>
        <taxon>Lichtheimia</taxon>
    </lineage>
</organism>
<name>A0AAD7Y2K9_9FUNG</name>
<comment type="caution">
    <text evidence="1">The sequence shown here is derived from an EMBL/GenBank/DDBJ whole genome shotgun (WGS) entry which is preliminary data.</text>
</comment>